<feature type="transmembrane region" description="Helical" evidence="1">
    <location>
        <begin position="156"/>
        <end position="173"/>
    </location>
</feature>
<dbReference type="Proteomes" id="UP000243255">
    <property type="component" value="Unassembled WGS sequence"/>
</dbReference>
<keyword evidence="3" id="KW-1185">Reference proteome</keyword>
<feature type="transmembrane region" description="Helical" evidence="1">
    <location>
        <begin position="13"/>
        <end position="32"/>
    </location>
</feature>
<name>A0A1M5QAC4_9FIRM</name>
<protein>
    <submittedName>
        <fullName evidence="2">Uncharacterized protein</fullName>
    </submittedName>
</protein>
<keyword evidence="1" id="KW-0812">Transmembrane</keyword>
<feature type="transmembrane region" description="Helical" evidence="1">
    <location>
        <begin position="71"/>
        <end position="92"/>
    </location>
</feature>
<gene>
    <name evidence="2" type="ORF">SAMN04488530_11933</name>
</gene>
<sequence length="376" mass="43394">MKKKNKKINIKDMLIKVVLLIVMMLTGAVIGVKMVEKSNLEGNSILELVLVFTVFYMAFIIQIILHELGHLIFGLLSGYEFISFRIFSLTFVKENGKLAIKKFSLAGTAGQCLMMPREDSYEDYPYILYNLGGILMNLILVIGSFIIYSIPKDSKYVDMVLISLIGSGIITLITNGIPMKIGGVANDGYNLVSMIKNKFNRYCFYIQLKVNGLMSRGIRVKDMPTEWFINDWELDFSNPLATSIKCIEAAYYHDRLEFDKARECYEFLINYTPKIAKLYENEITCELLFYEIIGEKSEEKINELYTKELKSYIKASKGHISKMRIMYAYNLIIEKDINKAKEMLNQIKKAEKTYPIKSEIESELEIVEFIKDNYID</sequence>
<keyword evidence="1" id="KW-1133">Transmembrane helix</keyword>
<dbReference type="AlphaFoldDB" id="A0A1M5QAC4"/>
<reference evidence="3" key="1">
    <citation type="submission" date="2016-11" db="EMBL/GenBank/DDBJ databases">
        <authorList>
            <person name="Varghese N."/>
            <person name="Submissions S."/>
        </authorList>
    </citation>
    <scope>NUCLEOTIDE SEQUENCE [LARGE SCALE GENOMIC DNA]</scope>
    <source>
        <strain evidence="3">DSM 2635</strain>
    </source>
</reference>
<evidence type="ECO:0000313" key="2">
    <source>
        <dbReference type="EMBL" id="SHH10751.1"/>
    </source>
</evidence>
<organism evidence="2 3">
    <name type="scientific">Asaccharospora irregularis DSM 2635</name>
    <dbReference type="NCBI Taxonomy" id="1121321"/>
    <lineage>
        <taxon>Bacteria</taxon>
        <taxon>Bacillati</taxon>
        <taxon>Bacillota</taxon>
        <taxon>Clostridia</taxon>
        <taxon>Peptostreptococcales</taxon>
        <taxon>Peptostreptococcaceae</taxon>
        <taxon>Asaccharospora</taxon>
    </lineage>
</organism>
<dbReference type="EMBL" id="FQWX01000019">
    <property type="protein sequence ID" value="SHH10751.1"/>
    <property type="molecule type" value="Genomic_DNA"/>
</dbReference>
<dbReference type="OrthoDB" id="1069985at2"/>
<keyword evidence="1" id="KW-0472">Membrane</keyword>
<dbReference type="RefSeq" id="WP_073126432.1">
    <property type="nucleotide sequence ID" value="NZ_BAABCH010000093.1"/>
</dbReference>
<feature type="transmembrane region" description="Helical" evidence="1">
    <location>
        <begin position="44"/>
        <end position="65"/>
    </location>
</feature>
<evidence type="ECO:0000256" key="1">
    <source>
        <dbReference type="SAM" id="Phobius"/>
    </source>
</evidence>
<feature type="transmembrane region" description="Helical" evidence="1">
    <location>
        <begin position="127"/>
        <end position="150"/>
    </location>
</feature>
<proteinExistence type="predicted"/>
<evidence type="ECO:0000313" key="3">
    <source>
        <dbReference type="Proteomes" id="UP000243255"/>
    </source>
</evidence>
<dbReference type="STRING" id="1121321.SAMN04488530_11933"/>
<accession>A0A1M5QAC4</accession>